<feature type="compositionally biased region" description="Polar residues" evidence="1">
    <location>
        <begin position="521"/>
        <end position="530"/>
    </location>
</feature>
<feature type="region of interest" description="Disordered" evidence="1">
    <location>
        <begin position="1"/>
        <end position="131"/>
    </location>
</feature>
<proteinExistence type="predicted"/>
<dbReference type="Proteomes" id="UP000289152">
    <property type="component" value="Unassembled WGS sequence"/>
</dbReference>
<sequence length="940" mass="100873">MTAPINVLGRPTVGGHLTVGDPSMARSPSAISTTSTTSHNRPILLRRPSSVPGLDYYFSPEAGNGPSSSSSSLTSSASRSKSHMSLKDLYAQASSPTSPTSLVEPLPRPRPPLTSNGSGSYPGPSNRLIHVVGFPSPATEIPSPLSATSESSKYSTDVKSEMMNFIGSTQSTSNQRSVDYRKEVETFGSGEKLWLLDQSSDYGDLESHPSVSSIMSSATYTAVPMEYDVGQDSLLKTPLAPVFNPQNHAIAKDYPSANVNDYHDRSEDATQITPTRATHARRTSTTPTTNYAGRLAFVAPPDVSKRSINALEREVQKSEHPEKMRVEVTGRDEIPMSAPPWQGEFPYDIREEDNVKGKYRATLAALPSSSSSSLVETVWKYEGPSSNGATVESPTTRSREGSKSSLGDNKSPDIPTRSTLRPQNHPSPNPVPTGIPKKVSQQIPTIINTASSPVSSPSRTVDGPQRPSRSPDRLASPPLRSSQTLEDLTEMLGGAIDAIGLVNSRDTPPPTILPPSKDKPSLSNTSSNSLAPPIVTGKASASSTPRREVQTFSSDLAWRSIFPSGLRLGSDIKSLPPWVPLDDPIAEFQRTRPWPRAMMFSFIKCLPDAGERALMYARGTNELNMADSGLKAWCRATLSQAHHHDPIRKPSKVSTHSSLGIRSISTGNPSLLSPEQDYSHSHPRQISSGSEFPMRADATTAREISARLIDPDDHPTSLPANLPFPQLQHQYQSSLKSSISMQNVNVNNSQSNNKKGGFLSSIRKGGGKKESTSLGPPTGSVAKKDIRGLPISAPNTNSNTNTNTKSKSADSPTGGVRMIGSFSTPMGPRGPRGSFTPPPNMDKSITNISGPRGSLDTSLSRITGGGRRSVDGGRIGKGSMPVKNTLSLPLEKEEEVGQMQDILPNADKGVLRLYLSKYGEQMIAIGAYLEDEKRGRLMSA</sequence>
<evidence type="ECO:0000313" key="3">
    <source>
        <dbReference type="Proteomes" id="UP000289152"/>
    </source>
</evidence>
<feature type="compositionally biased region" description="Polar residues" evidence="1">
    <location>
        <begin position="843"/>
        <end position="861"/>
    </location>
</feature>
<feature type="compositionally biased region" description="Polar residues" evidence="1">
    <location>
        <begin position="92"/>
        <end position="101"/>
    </location>
</feature>
<feature type="compositionally biased region" description="Low complexity" evidence="1">
    <location>
        <begin position="795"/>
        <end position="806"/>
    </location>
</feature>
<dbReference type="AlphaFoldDB" id="A0A4Q1BTN4"/>
<gene>
    <name evidence="2" type="ORF">M231_01291</name>
</gene>
<dbReference type="OrthoDB" id="2413468at2759"/>
<dbReference type="InParanoid" id="A0A4Q1BTN4"/>
<keyword evidence="3" id="KW-1185">Reference proteome</keyword>
<feature type="compositionally biased region" description="Polar residues" evidence="1">
    <location>
        <begin position="539"/>
        <end position="548"/>
    </location>
</feature>
<name>A0A4Q1BTN4_TREME</name>
<evidence type="ECO:0000313" key="2">
    <source>
        <dbReference type="EMBL" id="RXK41386.1"/>
    </source>
</evidence>
<comment type="caution">
    <text evidence="2">The sequence shown here is derived from an EMBL/GenBank/DDBJ whole genome shotgun (WGS) entry which is preliminary data.</text>
</comment>
<feature type="region of interest" description="Disordered" evidence="1">
    <location>
        <begin position="383"/>
        <end position="483"/>
    </location>
</feature>
<dbReference type="EMBL" id="SDIL01000009">
    <property type="protein sequence ID" value="RXK41386.1"/>
    <property type="molecule type" value="Genomic_DNA"/>
</dbReference>
<feature type="region of interest" description="Disordered" evidence="1">
    <location>
        <begin position="746"/>
        <end position="883"/>
    </location>
</feature>
<feature type="compositionally biased region" description="Low complexity" evidence="1">
    <location>
        <begin position="67"/>
        <end position="79"/>
    </location>
</feature>
<feature type="region of interest" description="Disordered" evidence="1">
    <location>
        <begin position="644"/>
        <end position="695"/>
    </location>
</feature>
<evidence type="ECO:0000256" key="1">
    <source>
        <dbReference type="SAM" id="MobiDB-lite"/>
    </source>
</evidence>
<feature type="compositionally biased region" description="Low complexity" evidence="1">
    <location>
        <begin position="746"/>
        <end position="757"/>
    </location>
</feature>
<feature type="compositionally biased region" description="Low complexity" evidence="1">
    <location>
        <begin position="113"/>
        <end position="126"/>
    </location>
</feature>
<organism evidence="2 3">
    <name type="scientific">Tremella mesenterica</name>
    <name type="common">Jelly fungus</name>
    <dbReference type="NCBI Taxonomy" id="5217"/>
    <lineage>
        <taxon>Eukaryota</taxon>
        <taxon>Fungi</taxon>
        <taxon>Dikarya</taxon>
        <taxon>Basidiomycota</taxon>
        <taxon>Agaricomycotina</taxon>
        <taxon>Tremellomycetes</taxon>
        <taxon>Tremellales</taxon>
        <taxon>Tremellaceae</taxon>
        <taxon>Tremella</taxon>
    </lineage>
</organism>
<feature type="compositionally biased region" description="Polar residues" evidence="1">
    <location>
        <begin position="384"/>
        <end position="396"/>
    </location>
</feature>
<protein>
    <submittedName>
        <fullName evidence="2">Uncharacterized protein</fullName>
    </submittedName>
</protein>
<feature type="region of interest" description="Disordered" evidence="1">
    <location>
        <begin position="501"/>
        <end position="548"/>
    </location>
</feature>
<feature type="compositionally biased region" description="Polar residues" evidence="1">
    <location>
        <begin position="439"/>
        <end position="459"/>
    </location>
</feature>
<accession>A0A4Q1BTN4</accession>
<feature type="compositionally biased region" description="Polar residues" evidence="1">
    <location>
        <begin position="652"/>
        <end position="673"/>
    </location>
</feature>
<reference evidence="2 3" key="1">
    <citation type="submission" date="2016-06" db="EMBL/GenBank/DDBJ databases">
        <title>Evolution of pathogenesis and genome organization in the Tremellales.</title>
        <authorList>
            <person name="Cuomo C."/>
            <person name="Litvintseva A."/>
            <person name="Heitman J."/>
            <person name="Chen Y."/>
            <person name="Sun S."/>
            <person name="Springer D."/>
            <person name="Dromer F."/>
            <person name="Young S."/>
            <person name="Zeng Q."/>
            <person name="Chapman S."/>
            <person name="Gujja S."/>
            <person name="Saif S."/>
            <person name="Birren B."/>
        </authorList>
    </citation>
    <scope>NUCLEOTIDE SEQUENCE [LARGE SCALE GENOMIC DNA]</scope>
    <source>
        <strain evidence="2 3">ATCC 28783</strain>
    </source>
</reference>